<dbReference type="InterPro" id="IPR050984">
    <property type="entry name" value="Gfo/Idh/MocA_domain"/>
</dbReference>
<dbReference type="Pfam" id="PF01408">
    <property type="entry name" value="GFO_IDH_MocA"/>
    <property type="match status" value="1"/>
</dbReference>
<dbReference type="EC" id="1.1.1.179" evidence="3"/>
<evidence type="ECO:0000256" key="4">
    <source>
        <dbReference type="ARBA" id="ARBA00042988"/>
    </source>
</evidence>
<evidence type="ECO:0000256" key="1">
    <source>
        <dbReference type="ARBA" id="ARBA00010928"/>
    </source>
</evidence>
<organism evidence="8 9">
    <name type="scientific">Exophiala dermatitidis</name>
    <name type="common">Black yeast-like fungus</name>
    <name type="synonym">Wangiella dermatitidis</name>
    <dbReference type="NCBI Taxonomy" id="5970"/>
    <lineage>
        <taxon>Eukaryota</taxon>
        <taxon>Fungi</taxon>
        <taxon>Dikarya</taxon>
        <taxon>Ascomycota</taxon>
        <taxon>Pezizomycotina</taxon>
        <taxon>Eurotiomycetes</taxon>
        <taxon>Chaetothyriomycetidae</taxon>
        <taxon>Chaetothyriales</taxon>
        <taxon>Herpotrichiellaceae</taxon>
        <taxon>Exophiala</taxon>
    </lineage>
</organism>
<comment type="similarity">
    <text evidence="1">Belongs to the Gfo/Idh/MocA family.</text>
</comment>
<dbReference type="GO" id="GO:0047837">
    <property type="term" value="F:D-xylose 1-dehydrogenase (NADP+) activity"/>
    <property type="evidence" value="ECO:0007669"/>
    <property type="project" value="UniProtKB-EC"/>
</dbReference>
<feature type="domain" description="GFO/IDH/MocA-like oxidoreductase" evidence="7">
    <location>
        <begin position="150"/>
        <end position="271"/>
    </location>
</feature>
<gene>
    <name evidence="8" type="ORF">HRR80_006768</name>
</gene>
<comment type="catalytic activity">
    <reaction evidence="5">
        <text>D-xylose + NADP(+) = D-xylono-1,5-lactone + NADPH + H(+)</text>
        <dbReference type="Rhea" id="RHEA:22000"/>
        <dbReference type="ChEBI" id="CHEBI:15378"/>
        <dbReference type="ChEBI" id="CHEBI:15867"/>
        <dbReference type="ChEBI" id="CHEBI:53455"/>
        <dbReference type="ChEBI" id="CHEBI:57783"/>
        <dbReference type="ChEBI" id="CHEBI:58349"/>
        <dbReference type="EC" id="1.1.1.179"/>
    </reaction>
</comment>
<evidence type="ECO:0000256" key="3">
    <source>
        <dbReference type="ARBA" id="ARBA00038984"/>
    </source>
</evidence>
<dbReference type="InterPro" id="IPR055170">
    <property type="entry name" value="GFO_IDH_MocA-like_dom"/>
</dbReference>
<dbReference type="SUPFAM" id="SSF51735">
    <property type="entry name" value="NAD(P)-binding Rossmann-fold domains"/>
    <property type="match status" value="1"/>
</dbReference>
<keyword evidence="2" id="KW-0560">Oxidoreductase</keyword>
<evidence type="ECO:0000313" key="8">
    <source>
        <dbReference type="EMBL" id="KAJ8989039.1"/>
    </source>
</evidence>
<sequence>MATEKPTCRWGIVSTGLISSWFVEDLQLERRDAKANHIIQCIGSSSLEKGQAFVAKHCPKIRPTIYTSYDGVYTDPDVDCVYIGTPHSFHKQNCLDAIAAGKNVLCEKPFAINAREAKEVLDAARQKGVYVHEAMWLRHRPLVFHLRKLLYEDRAIGDVFRMRSDFAMFMDIPNLPDTSRYKDLALGAGSLLDIGIYSLTWGILTLDQDTPSRSEDPKILAAQTHEDGIEVTSSVILQYPASGRQGIISSTTMSNAVSDLVCRVQGTEGYIDVEGSAPSHPASFTVYKKQKGAAADALAEVTRYDYSESARGFIYEADDTALDLAAGRKESPIMPWKETIRVMEILDEIRRQGGTRYPQDGE</sequence>
<evidence type="ECO:0000259" key="7">
    <source>
        <dbReference type="Pfam" id="PF22725"/>
    </source>
</evidence>
<dbReference type="Gene3D" id="3.40.50.720">
    <property type="entry name" value="NAD(P)-binding Rossmann-like Domain"/>
    <property type="match status" value="1"/>
</dbReference>
<proteinExistence type="inferred from homology"/>
<dbReference type="GO" id="GO:0000166">
    <property type="term" value="F:nucleotide binding"/>
    <property type="evidence" value="ECO:0007669"/>
    <property type="project" value="InterPro"/>
</dbReference>
<evidence type="ECO:0000256" key="2">
    <source>
        <dbReference type="ARBA" id="ARBA00023002"/>
    </source>
</evidence>
<dbReference type="Pfam" id="PF22725">
    <property type="entry name" value="GFO_IDH_MocA_C3"/>
    <property type="match status" value="1"/>
</dbReference>
<evidence type="ECO:0000313" key="9">
    <source>
        <dbReference type="Proteomes" id="UP001161757"/>
    </source>
</evidence>
<dbReference type="Gene3D" id="3.30.360.10">
    <property type="entry name" value="Dihydrodipicolinate Reductase, domain 2"/>
    <property type="match status" value="1"/>
</dbReference>
<dbReference type="EMBL" id="JAJGCB010000015">
    <property type="protein sequence ID" value="KAJ8989039.1"/>
    <property type="molecule type" value="Genomic_DNA"/>
</dbReference>
<comment type="caution">
    <text evidence="8">The sequence shown here is derived from an EMBL/GenBank/DDBJ whole genome shotgun (WGS) entry which is preliminary data.</text>
</comment>
<reference evidence="8" key="1">
    <citation type="submission" date="2023-01" db="EMBL/GenBank/DDBJ databases">
        <title>Exophiala dermititidis isolated from Cystic Fibrosis Patient.</title>
        <authorList>
            <person name="Kurbessoian T."/>
            <person name="Crocker A."/>
            <person name="Murante D."/>
            <person name="Hogan D.A."/>
            <person name="Stajich J.E."/>
        </authorList>
    </citation>
    <scope>NUCLEOTIDE SEQUENCE</scope>
    <source>
        <strain evidence="8">Ex8</strain>
    </source>
</reference>
<dbReference type="AlphaFoldDB" id="A0AAN6IRU7"/>
<protein>
    <recommendedName>
        <fullName evidence="3">D-xylose 1-dehydrogenase (NADP(+), D-xylono-1,5-lactone-forming)</fullName>
        <ecNumber evidence="3">1.1.1.179</ecNumber>
    </recommendedName>
    <alternativeName>
        <fullName evidence="4">D-xylose-NADP dehydrogenase</fullName>
    </alternativeName>
</protein>
<dbReference type="PANTHER" id="PTHR22604">
    <property type="entry name" value="OXIDOREDUCTASES"/>
    <property type="match status" value="1"/>
</dbReference>
<dbReference type="Proteomes" id="UP001161757">
    <property type="component" value="Unassembled WGS sequence"/>
</dbReference>
<dbReference type="SUPFAM" id="SSF55347">
    <property type="entry name" value="Glyceraldehyde-3-phosphate dehydrogenase-like, C-terminal domain"/>
    <property type="match status" value="1"/>
</dbReference>
<evidence type="ECO:0000259" key="6">
    <source>
        <dbReference type="Pfam" id="PF01408"/>
    </source>
</evidence>
<evidence type="ECO:0000256" key="5">
    <source>
        <dbReference type="ARBA" id="ARBA00049233"/>
    </source>
</evidence>
<dbReference type="InterPro" id="IPR000683">
    <property type="entry name" value="Gfo/Idh/MocA-like_OxRdtase_N"/>
</dbReference>
<feature type="domain" description="Gfo/Idh/MocA-like oxidoreductase N-terminal" evidence="6">
    <location>
        <begin position="9"/>
        <end position="132"/>
    </location>
</feature>
<dbReference type="PANTHER" id="PTHR22604:SF105">
    <property type="entry name" value="TRANS-1,2-DIHYDROBENZENE-1,2-DIOL DEHYDROGENASE"/>
    <property type="match status" value="1"/>
</dbReference>
<dbReference type="InterPro" id="IPR036291">
    <property type="entry name" value="NAD(P)-bd_dom_sf"/>
</dbReference>
<name>A0AAN6IRU7_EXODE</name>
<accession>A0AAN6IRU7</accession>